<dbReference type="RefSeq" id="WP_134482602.1">
    <property type="nucleotide sequence ID" value="NZ_LR216287.1"/>
</dbReference>
<dbReference type="GO" id="GO:0016787">
    <property type="term" value="F:hydrolase activity"/>
    <property type="evidence" value="ECO:0007669"/>
    <property type="project" value="UniProtKB-ARBA"/>
</dbReference>
<organism evidence="1 2">
    <name type="scientific">Candidatus Nitrosocosmicus franklandianus</name>
    <dbReference type="NCBI Taxonomy" id="1798806"/>
    <lineage>
        <taxon>Archaea</taxon>
        <taxon>Nitrososphaerota</taxon>
        <taxon>Nitrososphaeria</taxon>
        <taxon>Nitrososphaerales</taxon>
        <taxon>Nitrososphaeraceae</taxon>
        <taxon>Candidatus Nitrosocosmicus</taxon>
    </lineage>
</organism>
<dbReference type="PANTHER" id="PTHR10151">
    <property type="entry name" value="ECTONUCLEOTIDE PYROPHOSPHATASE/PHOSPHODIESTERASE"/>
    <property type="match status" value="1"/>
</dbReference>
<dbReference type="Proteomes" id="UP000294299">
    <property type="component" value="Chromosome NFRAN"/>
</dbReference>
<gene>
    <name evidence="1" type="ORF">NFRAN_0149</name>
</gene>
<accession>A0A484I6V5</accession>
<proteinExistence type="predicted"/>
<evidence type="ECO:0000313" key="1">
    <source>
        <dbReference type="EMBL" id="VFJ12470.1"/>
    </source>
</evidence>
<dbReference type="OrthoDB" id="33550at2157"/>
<dbReference type="CDD" id="cd16018">
    <property type="entry name" value="Enpp"/>
    <property type="match status" value="1"/>
</dbReference>
<protein>
    <submittedName>
        <fullName evidence="1">Type I phosphodiesterase / nucleotide pyrophosphatase</fullName>
    </submittedName>
</protein>
<dbReference type="KEGG" id="nfn:NFRAN_0149"/>
<name>A0A484I6V5_9ARCH</name>
<dbReference type="InterPro" id="IPR017850">
    <property type="entry name" value="Alkaline_phosphatase_core_sf"/>
</dbReference>
<evidence type="ECO:0000313" key="2">
    <source>
        <dbReference type="Proteomes" id="UP000294299"/>
    </source>
</evidence>
<dbReference type="AlphaFoldDB" id="A0A484I6V5"/>
<dbReference type="Pfam" id="PF01663">
    <property type="entry name" value="Phosphodiest"/>
    <property type="match status" value="1"/>
</dbReference>
<dbReference type="InterPro" id="IPR002591">
    <property type="entry name" value="Phosphodiest/P_Trfase"/>
</dbReference>
<dbReference type="PANTHER" id="PTHR10151:SF120">
    <property type="entry name" value="BIS(5'-ADENOSYL)-TRIPHOSPHATASE"/>
    <property type="match status" value="1"/>
</dbReference>
<dbReference type="Gene3D" id="3.40.720.10">
    <property type="entry name" value="Alkaline Phosphatase, subunit A"/>
    <property type="match status" value="1"/>
</dbReference>
<reference evidence="1 2" key="1">
    <citation type="submission" date="2019-02" db="EMBL/GenBank/DDBJ databases">
        <authorList>
            <person name="Lehtovirta-Morley E L."/>
        </authorList>
    </citation>
    <scope>NUCLEOTIDE SEQUENCE [LARGE SCALE GENOMIC DNA]</scope>
    <source>
        <strain evidence="1">NFRAN1</strain>
    </source>
</reference>
<dbReference type="EMBL" id="LR216287">
    <property type="protein sequence ID" value="VFJ12470.1"/>
    <property type="molecule type" value="Genomic_DNA"/>
</dbReference>
<sequence length="491" mass="56114">MSAGNKYFFVLDIVGLDVSHLSSQTNLCPNISNLIGNDDGDFGYMKPVFPSVTCTVQSSITTGKYPQEHGIISNGMFDRENLQTLFWEQSTNLVQSQKAWDIIKEKNNQLKTAMLFWQNSLYTNNDIVISPRPIHLETGKMDLWCYSRPVNYYEKIMDKIGEFNLMDYWGPFASIKSSEWITKSVQYTIDNERPNLLYAYFPQLDYSAQKHGKSSTQVKEDLQKIDNYIGSIVESTKKAGIFDQTQFLLLSEYGFNDVSDAVPINRILRDKGLLKVRTIKNKEYIDFEFSEAFAMVDHQIAHIYLNKNGKSKISSIKKTLEEISGIEKVCDENEKVNLKINHSRSGDLIAISDKDKWFSYYWWYDDRGAEITTTTTTEPPTSNTDSLTENRSANPQIYKAPTFTKTVDIHRKPGYDPLDLFIDPQRKCISTNVKLIKGSHGRPYNLETGEGLAAFASNKKIDSNITLEKYNGLPIISCLDVFRLVTNNNFI</sequence>
<dbReference type="GeneID" id="39419737"/>
<dbReference type="SUPFAM" id="SSF53649">
    <property type="entry name" value="Alkaline phosphatase-like"/>
    <property type="match status" value="1"/>
</dbReference>
<keyword evidence="2" id="KW-1185">Reference proteome</keyword>